<dbReference type="RefSeq" id="WP_046767812.1">
    <property type="nucleotide sequence ID" value="NZ_KQ061223.1"/>
</dbReference>
<evidence type="ECO:0000256" key="1">
    <source>
        <dbReference type="ARBA" id="ARBA00004651"/>
    </source>
</evidence>
<keyword evidence="2" id="KW-1003">Cell membrane</keyword>
<name>A0A1H2I427_9ACTN</name>
<accession>A0A1H2I427</accession>
<gene>
    <name evidence="7" type="ORF">SAMN04488563_1427</name>
</gene>
<dbReference type="PANTHER" id="PTHR30213:SF0">
    <property type="entry name" value="UPF0761 MEMBRANE PROTEIN YIHY"/>
    <property type="match status" value="1"/>
</dbReference>
<dbReference type="EMBL" id="LT629791">
    <property type="protein sequence ID" value="SDU38893.1"/>
    <property type="molecule type" value="Genomic_DNA"/>
</dbReference>
<organism evidence="7 8">
    <name type="scientific">Jiangella alkaliphila</name>
    <dbReference type="NCBI Taxonomy" id="419479"/>
    <lineage>
        <taxon>Bacteria</taxon>
        <taxon>Bacillati</taxon>
        <taxon>Actinomycetota</taxon>
        <taxon>Actinomycetes</taxon>
        <taxon>Jiangellales</taxon>
        <taxon>Jiangellaceae</taxon>
        <taxon>Jiangella</taxon>
    </lineage>
</organism>
<feature type="transmembrane region" description="Helical" evidence="6">
    <location>
        <begin position="107"/>
        <end position="129"/>
    </location>
</feature>
<evidence type="ECO:0000256" key="3">
    <source>
        <dbReference type="ARBA" id="ARBA00022692"/>
    </source>
</evidence>
<dbReference type="STRING" id="419479.SAMN04488563_1427"/>
<keyword evidence="5 6" id="KW-0472">Membrane</keyword>
<sequence length="345" mass="37294">MTPGEAAPSGPTKLTRPSWTYLARRSVREFVRDECPDLAAALTYYSMLSLFPALVALASLPALVGQDSQRTTDELVGIVQDIAPSLVTSDLEGPINQLTNAPGAGPALVIGLLAALWSASGYVGAFGRAMNRIYDVEEGRPFWKLRPQQLALTLLTMLLVLAAAVLLVVSGPVARAIGDAIGVGATAVTVWNIAKWPVLVLVIVMIVAMLYWGTPNVRRPKFRWVSAGALIAIVVWAIGSAGFGLYVANFGSYNRTYGSLAGVIIFLLWLWLTNLALLFGAEFDAETERARELQAGLPAEEAIQLRPRDTRKIEKDAAKQATLVRRGLRLRQSRGDSTELPEQRG</sequence>
<evidence type="ECO:0000313" key="8">
    <source>
        <dbReference type="Proteomes" id="UP000182977"/>
    </source>
</evidence>
<evidence type="ECO:0000256" key="5">
    <source>
        <dbReference type="ARBA" id="ARBA00023136"/>
    </source>
</evidence>
<feature type="transmembrane region" description="Helical" evidence="6">
    <location>
        <begin position="150"/>
        <end position="173"/>
    </location>
</feature>
<keyword evidence="4 6" id="KW-1133">Transmembrane helix</keyword>
<evidence type="ECO:0000256" key="4">
    <source>
        <dbReference type="ARBA" id="ARBA00022989"/>
    </source>
</evidence>
<dbReference type="InterPro" id="IPR017039">
    <property type="entry name" value="Virul_fac_BrkB"/>
</dbReference>
<evidence type="ECO:0000256" key="6">
    <source>
        <dbReference type="SAM" id="Phobius"/>
    </source>
</evidence>
<dbReference type="PANTHER" id="PTHR30213">
    <property type="entry name" value="INNER MEMBRANE PROTEIN YHJD"/>
    <property type="match status" value="1"/>
</dbReference>
<proteinExistence type="predicted"/>
<keyword evidence="8" id="KW-1185">Reference proteome</keyword>
<reference evidence="8" key="1">
    <citation type="submission" date="2016-10" db="EMBL/GenBank/DDBJ databases">
        <authorList>
            <person name="Varghese N."/>
            <person name="Submissions S."/>
        </authorList>
    </citation>
    <scope>NUCLEOTIDE SEQUENCE [LARGE SCALE GENOMIC DNA]</scope>
    <source>
        <strain evidence="8">DSM 45079</strain>
    </source>
</reference>
<dbReference type="PIRSF" id="PIRSF035875">
    <property type="entry name" value="RNase_BN"/>
    <property type="match status" value="1"/>
</dbReference>
<evidence type="ECO:0000256" key="2">
    <source>
        <dbReference type="ARBA" id="ARBA00022475"/>
    </source>
</evidence>
<feature type="transmembrane region" description="Helical" evidence="6">
    <location>
        <begin position="224"/>
        <end position="248"/>
    </location>
</feature>
<feature type="transmembrane region" description="Helical" evidence="6">
    <location>
        <begin position="193"/>
        <end position="212"/>
    </location>
</feature>
<feature type="transmembrane region" description="Helical" evidence="6">
    <location>
        <begin position="260"/>
        <end position="281"/>
    </location>
</feature>
<dbReference type="Proteomes" id="UP000182977">
    <property type="component" value="Chromosome I"/>
</dbReference>
<dbReference type="AlphaFoldDB" id="A0A1H2I427"/>
<evidence type="ECO:0000313" key="7">
    <source>
        <dbReference type="EMBL" id="SDU38893.1"/>
    </source>
</evidence>
<protein>
    <submittedName>
        <fullName evidence="7">Membrane protein</fullName>
    </submittedName>
</protein>
<keyword evidence="3 6" id="KW-0812">Transmembrane</keyword>
<comment type="subcellular location">
    <subcellularLocation>
        <location evidence="1">Cell membrane</location>
        <topology evidence="1">Multi-pass membrane protein</topology>
    </subcellularLocation>
</comment>
<dbReference type="GO" id="GO:0005886">
    <property type="term" value="C:plasma membrane"/>
    <property type="evidence" value="ECO:0007669"/>
    <property type="project" value="UniProtKB-SubCell"/>
</dbReference>
<feature type="transmembrane region" description="Helical" evidence="6">
    <location>
        <begin position="42"/>
        <end position="64"/>
    </location>
</feature>
<dbReference type="Pfam" id="PF03631">
    <property type="entry name" value="Virul_fac_BrkB"/>
    <property type="match status" value="1"/>
</dbReference>
<dbReference type="OrthoDB" id="9781030at2"/>
<dbReference type="NCBIfam" id="TIGR00765">
    <property type="entry name" value="yihY_not_rbn"/>
    <property type="match status" value="1"/>
</dbReference>